<dbReference type="EMBL" id="SGWY01000003">
    <property type="protein sequence ID" value="RZS64215.1"/>
    <property type="molecule type" value="Genomic_DNA"/>
</dbReference>
<dbReference type="AlphaFoldDB" id="A0A4Q7M810"/>
<dbReference type="Pfam" id="PF18096">
    <property type="entry name" value="Thump_like"/>
    <property type="match status" value="1"/>
</dbReference>
<accession>A0A4Q7M810</accession>
<sequence length="395" mass="41666">MDRAELVELLSPEGLRLLDGLPEWDSKADIVRTVADLRRQGHSAGLVAAVLSQAKLRSRARAKFGEFAAHMLFTEAGLEQATRLNVAALHAGRFARAGIDHVADLGCGIGGDALALAAVELEVTAAEADEVTAAIAAYNLTPFPKAEVLHLPAEEVPLGGIGGAWLDPARRTTSGGTTRRIADAADYSPSLDFAFGLAERMPVGVKLGPGTDRDVIPAGSEAQWVSVDGDVVELAVWQGAVARPGVGRAALVIRGDGAAELTAPADSEDAPVGPLGDYLYEPDGAVIRARLIGDLARANGAWMLSDGIAYLTADAAVDSPFARGFRVLDRLPADERQLRQALAARRIGTLEIKKRGVDVDPAALRTRLKLRGDESATIVLTREEGRHVALLVERI</sequence>
<feature type="domain" description="THUMP-like" evidence="1">
    <location>
        <begin position="322"/>
        <end position="394"/>
    </location>
</feature>
<evidence type="ECO:0000259" key="1">
    <source>
        <dbReference type="Pfam" id="PF18096"/>
    </source>
</evidence>
<gene>
    <name evidence="2" type="ORF">EV187_2595</name>
</gene>
<dbReference type="RefSeq" id="WP_130353480.1">
    <property type="nucleotide sequence ID" value="NZ_SGWY01000003.1"/>
</dbReference>
<comment type="caution">
    <text evidence="2">The sequence shown here is derived from an EMBL/GenBank/DDBJ whole genome shotgun (WGS) entry which is preliminary data.</text>
</comment>
<evidence type="ECO:0000313" key="2">
    <source>
        <dbReference type="EMBL" id="RZS64215.1"/>
    </source>
</evidence>
<dbReference type="InterPro" id="IPR029063">
    <property type="entry name" value="SAM-dependent_MTases_sf"/>
</dbReference>
<dbReference type="OrthoDB" id="9810570at2"/>
<dbReference type="Gene3D" id="3.40.50.150">
    <property type="entry name" value="Vaccinia Virus protein VP39"/>
    <property type="match status" value="1"/>
</dbReference>
<protein>
    <recommendedName>
        <fullName evidence="1">THUMP-like domain-containing protein</fullName>
    </recommendedName>
</protein>
<keyword evidence="3" id="KW-1185">Reference proteome</keyword>
<dbReference type="InterPro" id="IPR041497">
    <property type="entry name" value="Thump-like"/>
</dbReference>
<evidence type="ECO:0000313" key="3">
    <source>
        <dbReference type="Proteomes" id="UP000293289"/>
    </source>
</evidence>
<proteinExistence type="predicted"/>
<organism evidence="2 3">
    <name type="scientific">Agromyces ramosus</name>
    <dbReference type="NCBI Taxonomy" id="33879"/>
    <lineage>
        <taxon>Bacteria</taxon>
        <taxon>Bacillati</taxon>
        <taxon>Actinomycetota</taxon>
        <taxon>Actinomycetes</taxon>
        <taxon>Micrococcales</taxon>
        <taxon>Microbacteriaceae</taxon>
        <taxon>Agromyces</taxon>
    </lineage>
</organism>
<dbReference type="Proteomes" id="UP000293289">
    <property type="component" value="Unassembled WGS sequence"/>
</dbReference>
<reference evidence="2 3" key="1">
    <citation type="submission" date="2019-02" db="EMBL/GenBank/DDBJ databases">
        <title>Genomic Encyclopedia of Type Strains, Phase IV (KMG-IV): sequencing the most valuable type-strain genomes for metagenomic binning, comparative biology and taxonomic classification.</title>
        <authorList>
            <person name="Goeker M."/>
        </authorList>
    </citation>
    <scope>NUCLEOTIDE SEQUENCE [LARGE SCALE GENOMIC DNA]</scope>
    <source>
        <strain evidence="2 3">DSM 43045</strain>
    </source>
</reference>
<dbReference type="SUPFAM" id="SSF53335">
    <property type="entry name" value="S-adenosyl-L-methionine-dependent methyltransferases"/>
    <property type="match status" value="1"/>
</dbReference>
<name>A0A4Q7M810_9MICO</name>